<keyword evidence="1" id="KW-0472">Membrane</keyword>
<keyword evidence="1" id="KW-1133">Transmembrane helix</keyword>
<organism evidence="2 3">
    <name type="scientific">Trichonephila inaurata madagascariensis</name>
    <dbReference type="NCBI Taxonomy" id="2747483"/>
    <lineage>
        <taxon>Eukaryota</taxon>
        <taxon>Metazoa</taxon>
        <taxon>Ecdysozoa</taxon>
        <taxon>Arthropoda</taxon>
        <taxon>Chelicerata</taxon>
        <taxon>Arachnida</taxon>
        <taxon>Araneae</taxon>
        <taxon>Araneomorphae</taxon>
        <taxon>Entelegynae</taxon>
        <taxon>Araneoidea</taxon>
        <taxon>Nephilidae</taxon>
        <taxon>Trichonephila</taxon>
        <taxon>Trichonephila inaurata</taxon>
    </lineage>
</organism>
<sequence>MDVCSHLISTNRRSSIPFVLMGTETGIKTLAVTTSLVNSSSVPLAVIMLLLALRSGVFLVFFGHSRAKCPTFSQIKHLGLKPLLVPVFDFIGNLASQKMVSLFWLQTSALIIRDKLIICRPVPHIIRVGSPCISPHALH</sequence>
<gene>
    <name evidence="2" type="ORF">TNIN_341931</name>
</gene>
<accession>A0A8X6Y3Q8</accession>
<keyword evidence="1" id="KW-0812">Transmembrane</keyword>
<dbReference type="Proteomes" id="UP000886998">
    <property type="component" value="Unassembled WGS sequence"/>
</dbReference>
<dbReference type="EMBL" id="BMAV01014924">
    <property type="protein sequence ID" value="GFY63752.1"/>
    <property type="molecule type" value="Genomic_DNA"/>
</dbReference>
<feature type="transmembrane region" description="Helical" evidence="1">
    <location>
        <begin position="42"/>
        <end position="62"/>
    </location>
</feature>
<evidence type="ECO:0000313" key="3">
    <source>
        <dbReference type="Proteomes" id="UP000886998"/>
    </source>
</evidence>
<evidence type="ECO:0000256" key="1">
    <source>
        <dbReference type="SAM" id="Phobius"/>
    </source>
</evidence>
<name>A0A8X6Y3Q8_9ARAC</name>
<protein>
    <submittedName>
        <fullName evidence="2">Uncharacterized protein</fullName>
    </submittedName>
</protein>
<keyword evidence="3" id="KW-1185">Reference proteome</keyword>
<reference evidence="2" key="1">
    <citation type="submission" date="2020-08" db="EMBL/GenBank/DDBJ databases">
        <title>Multicomponent nature underlies the extraordinary mechanical properties of spider dragline silk.</title>
        <authorList>
            <person name="Kono N."/>
            <person name="Nakamura H."/>
            <person name="Mori M."/>
            <person name="Yoshida Y."/>
            <person name="Ohtoshi R."/>
            <person name="Malay A.D."/>
            <person name="Moran D.A.P."/>
            <person name="Tomita M."/>
            <person name="Numata K."/>
            <person name="Arakawa K."/>
        </authorList>
    </citation>
    <scope>NUCLEOTIDE SEQUENCE</scope>
</reference>
<dbReference type="OrthoDB" id="10465268at2759"/>
<dbReference type="AlphaFoldDB" id="A0A8X6Y3Q8"/>
<evidence type="ECO:0000313" key="2">
    <source>
        <dbReference type="EMBL" id="GFY63752.1"/>
    </source>
</evidence>
<proteinExistence type="predicted"/>
<comment type="caution">
    <text evidence="2">The sequence shown here is derived from an EMBL/GenBank/DDBJ whole genome shotgun (WGS) entry which is preliminary data.</text>
</comment>